<protein>
    <submittedName>
        <fullName evidence="1">Uncharacterized protein</fullName>
    </submittedName>
</protein>
<proteinExistence type="predicted"/>
<organism evidence="1 2">
    <name type="scientific">Anopheles albimanus</name>
    <name type="common">New world malaria mosquito</name>
    <dbReference type="NCBI Taxonomy" id="7167"/>
    <lineage>
        <taxon>Eukaryota</taxon>
        <taxon>Metazoa</taxon>
        <taxon>Ecdysozoa</taxon>
        <taxon>Arthropoda</taxon>
        <taxon>Hexapoda</taxon>
        <taxon>Insecta</taxon>
        <taxon>Pterygota</taxon>
        <taxon>Neoptera</taxon>
        <taxon>Endopterygota</taxon>
        <taxon>Diptera</taxon>
        <taxon>Nematocera</taxon>
        <taxon>Culicoidea</taxon>
        <taxon>Culicidae</taxon>
        <taxon>Anophelinae</taxon>
        <taxon>Anopheles</taxon>
    </lineage>
</organism>
<reference evidence="1 2" key="1">
    <citation type="journal article" date="2017" name="G3 (Bethesda)">
        <title>The Physical Genome Mapping of Anopheles albimanus Corrected Scaffold Misassemblies and Identified Interarm Rearrangements in Genus Anopheles.</title>
        <authorList>
            <person name="Artemov G.N."/>
            <person name="Peery A.N."/>
            <person name="Jiang X."/>
            <person name="Tu Z."/>
            <person name="Stegniy V.N."/>
            <person name="Sharakhova M.V."/>
            <person name="Sharakhov I.V."/>
        </authorList>
    </citation>
    <scope>NUCLEOTIDE SEQUENCE [LARGE SCALE GENOMIC DNA]</scope>
    <source>
        <strain evidence="1 2">ALBI9_A</strain>
    </source>
</reference>
<sequence length="74" mass="8306">MSQKVLRIACVTSDVGRLGGRYGRLPTPQLLPSPCRSLYTQVKRSSKTEGCDSGKHRYARWGYQGSILFCKHCD</sequence>
<reference evidence="1" key="2">
    <citation type="submission" date="2022-08" db="UniProtKB">
        <authorList>
            <consortium name="EnsemblMetazoa"/>
        </authorList>
    </citation>
    <scope>IDENTIFICATION</scope>
    <source>
        <strain evidence="1">STECLA/ALBI9_A</strain>
    </source>
</reference>
<keyword evidence="2" id="KW-1185">Reference proteome</keyword>
<dbReference type="Proteomes" id="UP000069272">
    <property type="component" value="Chromosome 3R"/>
</dbReference>
<accession>A0A8W7K5F8</accession>
<evidence type="ECO:0000313" key="2">
    <source>
        <dbReference type="Proteomes" id="UP000069272"/>
    </source>
</evidence>
<dbReference type="AlphaFoldDB" id="A0A8W7K5F8"/>
<evidence type="ECO:0000313" key="1">
    <source>
        <dbReference type="EnsemblMetazoa" id="AALB014997-PA"/>
    </source>
</evidence>
<dbReference type="EnsemblMetazoa" id="AALB014997-RA">
    <property type="protein sequence ID" value="AALB014997-PA"/>
    <property type="gene ID" value="AALB014997"/>
</dbReference>
<name>A0A8W7K5F8_ANOAL</name>